<evidence type="ECO:0000313" key="1">
    <source>
        <dbReference type="EMBL" id="MFC5769215.1"/>
    </source>
</evidence>
<comment type="caution">
    <text evidence="1">The sequence shown here is derived from an EMBL/GenBank/DDBJ whole genome shotgun (WGS) entry which is preliminary data.</text>
</comment>
<organism evidence="1 2">
    <name type="scientific">Thauera sinica</name>
    <dbReference type="NCBI Taxonomy" id="2665146"/>
    <lineage>
        <taxon>Bacteria</taxon>
        <taxon>Pseudomonadati</taxon>
        <taxon>Pseudomonadota</taxon>
        <taxon>Betaproteobacteria</taxon>
        <taxon>Rhodocyclales</taxon>
        <taxon>Zoogloeaceae</taxon>
        <taxon>Thauera</taxon>
    </lineage>
</organism>
<protein>
    <submittedName>
        <fullName evidence="1">GntP family permease</fullName>
    </submittedName>
</protein>
<reference evidence="2" key="1">
    <citation type="journal article" date="2019" name="Int. J. Syst. Evol. Microbiol.">
        <title>The Global Catalogue of Microorganisms (GCM) 10K type strain sequencing project: providing services to taxonomists for standard genome sequencing and annotation.</title>
        <authorList>
            <consortium name="The Broad Institute Genomics Platform"/>
            <consortium name="The Broad Institute Genome Sequencing Center for Infectious Disease"/>
            <person name="Wu L."/>
            <person name="Ma J."/>
        </authorList>
    </citation>
    <scope>NUCLEOTIDE SEQUENCE [LARGE SCALE GENOMIC DNA]</scope>
    <source>
        <strain evidence="2">SHR3</strain>
    </source>
</reference>
<keyword evidence="2" id="KW-1185">Reference proteome</keyword>
<dbReference type="Proteomes" id="UP001595974">
    <property type="component" value="Unassembled WGS sequence"/>
</dbReference>
<name>A0ABW1API1_9RHOO</name>
<proteinExistence type="predicted"/>
<dbReference type="RefSeq" id="WP_232516488.1">
    <property type="nucleotide sequence ID" value="NZ_JBHSOG010000024.1"/>
</dbReference>
<accession>A0ABW1API1</accession>
<sequence>MATSSSPPKAGCRLAKPCFDMSVVETFKTRTAMETIISVSSS</sequence>
<gene>
    <name evidence="1" type="ORF">ACFPTN_07490</name>
</gene>
<dbReference type="EMBL" id="JBHSOG010000024">
    <property type="protein sequence ID" value="MFC5769215.1"/>
    <property type="molecule type" value="Genomic_DNA"/>
</dbReference>
<evidence type="ECO:0000313" key="2">
    <source>
        <dbReference type="Proteomes" id="UP001595974"/>
    </source>
</evidence>